<evidence type="ECO:0000256" key="1">
    <source>
        <dbReference type="ARBA" id="ARBA00022448"/>
    </source>
</evidence>
<dbReference type="OrthoDB" id="9148544at2"/>
<dbReference type="PANTHER" id="PTHR15184:SF9">
    <property type="entry name" value="SPI-1 TYPE 3 SECRETION SYSTEM ATPASE"/>
    <property type="match status" value="1"/>
</dbReference>
<keyword evidence="4" id="KW-0653">Protein transport</keyword>
<dbReference type="CDD" id="cd18117">
    <property type="entry name" value="ATP-synt_flagellum-secretory_path_III_N"/>
    <property type="match status" value="1"/>
</dbReference>
<evidence type="ECO:0000313" key="9">
    <source>
        <dbReference type="Proteomes" id="UP000283077"/>
    </source>
</evidence>
<accession>A0A437QRG6</accession>
<dbReference type="GO" id="GO:0005524">
    <property type="term" value="F:ATP binding"/>
    <property type="evidence" value="ECO:0007669"/>
    <property type="project" value="UniProtKB-KW"/>
</dbReference>
<name>A0A437QRG6_9GAMM</name>
<dbReference type="SMART" id="SM00382">
    <property type="entry name" value="AAA"/>
    <property type="match status" value="1"/>
</dbReference>
<dbReference type="GO" id="GO:0030254">
    <property type="term" value="P:protein secretion by the type III secretion system"/>
    <property type="evidence" value="ECO:0007669"/>
    <property type="project" value="InterPro"/>
</dbReference>
<dbReference type="EMBL" id="SACS01000012">
    <property type="protein sequence ID" value="RVU37059.1"/>
    <property type="molecule type" value="Genomic_DNA"/>
</dbReference>
<gene>
    <name evidence="8" type="ORF">EOE67_12170</name>
</gene>
<dbReference type="InterPro" id="IPR000194">
    <property type="entry name" value="ATPase_F1/V1/A1_a/bsu_nucl-bd"/>
</dbReference>
<dbReference type="GO" id="GO:0008564">
    <property type="term" value="F:protein-exporting ATPase activity"/>
    <property type="evidence" value="ECO:0007669"/>
    <property type="project" value="UniProtKB-EC"/>
</dbReference>
<feature type="domain" description="AAA+ ATPase" evidence="7">
    <location>
        <begin position="158"/>
        <end position="347"/>
    </location>
</feature>
<dbReference type="GO" id="GO:0016887">
    <property type="term" value="F:ATP hydrolysis activity"/>
    <property type="evidence" value="ECO:0007669"/>
    <property type="project" value="InterPro"/>
</dbReference>
<keyword evidence="2" id="KW-0547">Nucleotide-binding</keyword>
<evidence type="ECO:0000259" key="7">
    <source>
        <dbReference type="SMART" id="SM00382"/>
    </source>
</evidence>
<dbReference type="InterPro" id="IPR003593">
    <property type="entry name" value="AAA+_ATPase"/>
</dbReference>
<evidence type="ECO:0000313" key="8">
    <source>
        <dbReference type="EMBL" id="RVU37059.1"/>
    </source>
</evidence>
<reference evidence="8 9" key="1">
    <citation type="submission" date="2019-01" db="EMBL/GenBank/DDBJ databases">
        <authorList>
            <person name="Chen W.-M."/>
        </authorList>
    </citation>
    <scope>NUCLEOTIDE SEQUENCE [LARGE SCALE GENOMIC DNA]</scope>
    <source>
        <strain evidence="8 9">KYPC3</strain>
    </source>
</reference>
<keyword evidence="3" id="KW-0067">ATP-binding</keyword>
<protein>
    <recommendedName>
        <fullName evidence="6">protein-secreting ATPase</fullName>
        <ecNumber evidence="6">7.4.2.8</ecNumber>
    </recommendedName>
</protein>
<dbReference type="PANTHER" id="PTHR15184">
    <property type="entry name" value="ATP SYNTHASE"/>
    <property type="match status" value="1"/>
</dbReference>
<dbReference type="AlphaFoldDB" id="A0A437QRG6"/>
<evidence type="ECO:0000256" key="2">
    <source>
        <dbReference type="ARBA" id="ARBA00022741"/>
    </source>
</evidence>
<dbReference type="SUPFAM" id="SSF52540">
    <property type="entry name" value="P-loop containing nucleoside triphosphate hydrolases"/>
    <property type="match status" value="1"/>
</dbReference>
<dbReference type="GO" id="GO:0046933">
    <property type="term" value="F:proton-transporting ATP synthase activity, rotational mechanism"/>
    <property type="evidence" value="ECO:0007669"/>
    <property type="project" value="TreeGrafter"/>
</dbReference>
<dbReference type="EC" id="7.4.2.8" evidence="6"/>
<evidence type="ECO:0000256" key="3">
    <source>
        <dbReference type="ARBA" id="ARBA00022840"/>
    </source>
</evidence>
<dbReference type="InterPro" id="IPR050053">
    <property type="entry name" value="ATPase_alpha/beta_chains"/>
</dbReference>
<comment type="caution">
    <text evidence="8">The sequence shown here is derived from an EMBL/GenBank/DDBJ whole genome shotgun (WGS) entry which is preliminary data.</text>
</comment>
<dbReference type="GO" id="GO:0030257">
    <property type="term" value="C:type III protein secretion system complex"/>
    <property type="evidence" value="ECO:0007669"/>
    <property type="project" value="InterPro"/>
</dbReference>
<dbReference type="Proteomes" id="UP000283077">
    <property type="component" value="Unassembled WGS sequence"/>
</dbReference>
<dbReference type="RefSeq" id="WP_127699355.1">
    <property type="nucleotide sequence ID" value="NZ_SACS01000012.1"/>
</dbReference>
<sequence length="444" mass="48322">MQNWAELTEQLERISPAKRQGIVVNVVGLTIEVTCPGLFVGELCQLEVLQPTHRWLDAEVVGFRGDTGILMLLAVSQGITFGSTVVATGATASVALGDAMLGRLLDACGEPIDGGDALTLMQRQPLKRQPINPLERQAITDVFATGVRVIDGMLTFGRGQRLGLFANAGVGKSSLLAQICRQHESSAAKQHNQVTVVVLVGERGREVLEFYQQAKQHDALKSMVIIAATAEQPPLMRIRAVHTGLAVAEYFSGKQQDVMLVTDSMTRFAMALREVGLASGEAPTLRGYTSSVFAAIPAVIERCGAFAHRGAITGIFSVLVEGELTADPAADAMKAVLDGHIVLSTELAEKDHYPAVDLLKSVSRLFPALATPMQRMRARQIRRVWAAYEEKRNMIELGLGDEETRTRLQDDMRLVRELVQQSAEATPIADTLQWMERLDLRTGS</sequence>
<keyword evidence="5" id="KW-1278">Translocase</keyword>
<evidence type="ECO:0000256" key="4">
    <source>
        <dbReference type="ARBA" id="ARBA00022927"/>
    </source>
</evidence>
<dbReference type="NCBIfam" id="TIGR01026">
    <property type="entry name" value="fliI_yscN"/>
    <property type="match status" value="1"/>
</dbReference>
<dbReference type="InterPro" id="IPR027417">
    <property type="entry name" value="P-loop_NTPase"/>
</dbReference>
<evidence type="ECO:0000256" key="5">
    <source>
        <dbReference type="ARBA" id="ARBA00022967"/>
    </source>
</evidence>
<evidence type="ECO:0000256" key="6">
    <source>
        <dbReference type="ARBA" id="ARBA00024382"/>
    </source>
</evidence>
<proteinExistence type="predicted"/>
<dbReference type="GO" id="GO:0005737">
    <property type="term" value="C:cytoplasm"/>
    <property type="evidence" value="ECO:0007669"/>
    <property type="project" value="InterPro"/>
</dbReference>
<keyword evidence="9" id="KW-1185">Reference proteome</keyword>
<dbReference type="Gene3D" id="3.40.50.12240">
    <property type="match status" value="1"/>
</dbReference>
<dbReference type="Pfam" id="PF00006">
    <property type="entry name" value="ATP-synt_ab"/>
    <property type="match status" value="1"/>
</dbReference>
<organism evidence="8 9">
    <name type="scientific">Rheinheimera riviphila</name>
    <dbReference type="NCBI Taxonomy" id="1834037"/>
    <lineage>
        <taxon>Bacteria</taxon>
        <taxon>Pseudomonadati</taxon>
        <taxon>Pseudomonadota</taxon>
        <taxon>Gammaproteobacteria</taxon>
        <taxon>Chromatiales</taxon>
        <taxon>Chromatiaceae</taxon>
        <taxon>Rheinheimera</taxon>
    </lineage>
</organism>
<keyword evidence="1" id="KW-0813">Transport</keyword>
<dbReference type="InterPro" id="IPR005714">
    <property type="entry name" value="ATPase_T3SS_FliI/YscN"/>
</dbReference>